<feature type="transmembrane region" description="Helical" evidence="10">
    <location>
        <begin position="153"/>
        <end position="171"/>
    </location>
</feature>
<evidence type="ECO:0000313" key="13">
    <source>
        <dbReference type="Proteomes" id="UP000722125"/>
    </source>
</evidence>
<dbReference type="InterPro" id="IPR018422">
    <property type="entry name" value="Cation/H_exchanger_CPA1"/>
</dbReference>
<feature type="transmembrane region" description="Helical" evidence="10">
    <location>
        <begin position="220"/>
        <end position="243"/>
    </location>
</feature>
<feature type="transmembrane region" description="Helical" evidence="10">
    <location>
        <begin position="83"/>
        <end position="105"/>
    </location>
</feature>
<dbReference type="EMBL" id="JAHBOH010000001">
    <property type="protein sequence ID" value="MBT0993162.1"/>
    <property type="molecule type" value="Genomic_DNA"/>
</dbReference>
<keyword evidence="5 10" id="KW-1133">Transmembrane helix</keyword>
<feature type="transmembrane region" description="Helical" evidence="10">
    <location>
        <begin position="263"/>
        <end position="283"/>
    </location>
</feature>
<evidence type="ECO:0000313" key="12">
    <source>
        <dbReference type="EMBL" id="MBT0993162.1"/>
    </source>
</evidence>
<dbReference type="PANTHER" id="PTHR10110">
    <property type="entry name" value="SODIUM/HYDROGEN EXCHANGER"/>
    <property type="match status" value="1"/>
</dbReference>
<keyword evidence="3" id="KW-1003">Cell membrane</keyword>
<feature type="transmembrane region" description="Helical" evidence="10">
    <location>
        <begin position="178"/>
        <end position="200"/>
    </location>
</feature>
<evidence type="ECO:0000256" key="4">
    <source>
        <dbReference type="ARBA" id="ARBA00022692"/>
    </source>
</evidence>
<dbReference type="RefSeq" id="WP_214346216.1">
    <property type="nucleotide sequence ID" value="NZ_JAHBOH010000001.1"/>
</dbReference>
<evidence type="ECO:0000256" key="7">
    <source>
        <dbReference type="ARBA" id="ARBA00023065"/>
    </source>
</evidence>
<evidence type="ECO:0000256" key="6">
    <source>
        <dbReference type="ARBA" id="ARBA00023053"/>
    </source>
</evidence>
<feature type="transmembrane region" description="Helical" evidence="10">
    <location>
        <begin position="295"/>
        <end position="322"/>
    </location>
</feature>
<evidence type="ECO:0000256" key="3">
    <source>
        <dbReference type="ARBA" id="ARBA00022475"/>
    </source>
</evidence>
<evidence type="ECO:0000256" key="10">
    <source>
        <dbReference type="SAM" id="Phobius"/>
    </source>
</evidence>
<dbReference type="Gene3D" id="6.10.140.1330">
    <property type="match status" value="1"/>
</dbReference>
<organism evidence="12 13">
    <name type="scientific">Cellulomonas fulva</name>
    <dbReference type="NCBI Taxonomy" id="2835530"/>
    <lineage>
        <taxon>Bacteria</taxon>
        <taxon>Bacillati</taxon>
        <taxon>Actinomycetota</taxon>
        <taxon>Actinomycetes</taxon>
        <taxon>Micrococcales</taxon>
        <taxon>Cellulomonadaceae</taxon>
        <taxon>Cellulomonas</taxon>
    </lineage>
</organism>
<keyword evidence="6" id="KW-0915">Sodium</keyword>
<keyword evidence="2" id="KW-0813">Transport</keyword>
<dbReference type="PANTHER" id="PTHR10110:SF86">
    <property type="entry name" value="SODIUM_HYDROGEN EXCHANGER 7"/>
    <property type="match status" value="1"/>
</dbReference>
<name>A0ABS5TVL4_9CELL</name>
<keyword evidence="4 10" id="KW-0812">Transmembrane</keyword>
<evidence type="ECO:0000259" key="11">
    <source>
        <dbReference type="Pfam" id="PF00999"/>
    </source>
</evidence>
<evidence type="ECO:0000256" key="1">
    <source>
        <dbReference type="ARBA" id="ARBA00004651"/>
    </source>
</evidence>
<feature type="domain" description="Cation/H+ exchanger transmembrane" evidence="11">
    <location>
        <begin position="15"/>
        <end position="396"/>
    </location>
</feature>
<sequence>MPVLLVVGVLVAGVVALTPVADRIRVPYPVLLTLFGLAVPLVPGVPDLRIEPDLILPLVLPPLLFAATQRATGRDFKDNAGTIGWLAVGLTLASAVAAAAVAHAMGLPWAPAAALGAIVAPPDPVAATAVARRLRLPGRLVTVLEGEGMFNDATALVLYNVAVAAVVAGHVTAGDLGLGLVLALAVGVGLGLLAGVLGHWALHGLHSAPAETTVTIALPFAVYVLADRLEGSGVLAVLTLGLYLRGRSHSALTSGGWLLGRAVWRYADYLITSLVFVFIGFELTEVLSNHDDRGAALAMAGWVCLTLVAVRFGWVLVVTWLVPRGRGDRPASGREAVVTSWAGMRGVVTVATALALPVAVDGGGAFPDRGTIVVVALVTVLVTLVLQGLTLAPLVTRLRVGTEVDPAQEVRELRERATLAVLESLDDIGAGAPERVRDAVRLEYQGYLSAQLALTTARYGGDADDDEGDREAVEDLLRAAGEVERRVVVDARSSGAISPEAADEVLDEVERRAVRELD</sequence>
<keyword evidence="13" id="KW-1185">Reference proteome</keyword>
<dbReference type="Pfam" id="PF00999">
    <property type="entry name" value="Na_H_Exchanger"/>
    <property type="match status" value="1"/>
</dbReference>
<evidence type="ECO:0000256" key="8">
    <source>
        <dbReference type="ARBA" id="ARBA00023136"/>
    </source>
</evidence>
<comment type="caution">
    <text evidence="12">The sequence shown here is derived from an EMBL/GenBank/DDBJ whole genome shotgun (WGS) entry which is preliminary data.</text>
</comment>
<reference evidence="12 13" key="1">
    <citation type="submission" date="2021-05" db="EMBL/GenBank/DDBJ databases">
        <title>Description of Cellulomonas sp. DKR-3 sp. nov.</title>
        <authorList>
            <person name="Dahal R.H."/>
            <person name="Chaudhary D.K."/>
        </authorList>
    </citation>
    <scope>NUCLEOTIDE SEQUENCE [LARGE SCALE GENOMIC DNA]</scope>
    <source>
        <strain evidence="12 13">DKR-3</strain>
    </source>
</reference>
<feature type="transmembrane region" description="Helical" evidence="10">
    <location>
        <begin position="372"/>
        <end position="392"/>
    </location>
</feature>
<gene>
    <name evidence="12" type="ORF">KIN34_02510</name>
</gene>
<dbReference type="Proteomes" id="UP000722125">
    <property type="component" value="Unassembled WGS sequence"/>
</dbReference>
<evidence type="ECO:0000256" key="5">
    <source>
        <dbReference type="ARBA" id="ARBA00022989"/>
    </source>
</evidence>
<dbReference type="InterPro" id="IPR006153">
    <property type="entry name" value="Cation/H_exchanger_TM"/>
</dbReference>
<evidence type="ECO:0000256" key="9">
    <source>
        <dbReference type="ARBA" id="ARBA00023201"/>
    </source>
</evidence>
<feature type="transmembrane region" description="Helical" evidence="10">
    <location>
        <begin position="342"/>
        <end position="360"/>
    </location>
</feature>
<keyword evidence="9" id="KW-0739">Sodium transport</keyword>
<keyword evidence="7" id="KW-0406">Ion transport</keyword>
<feature type="transmembrane region" description="Helical" evidence="10">
    <location>
        <begin position="26"/>
        <end position="45"/>
    </location>
</feature>
<comment type="subcellular location">
    <subcellularLocation>
        <location evidence="1">Cell membrane</location>
        <topology evidence="1">Multi-pass membrane protein</topology>
    </subcellularLocation>
</comment>
<proteinExistence type="predicted"/>
<evidence type="ECO:0000256" key="2">
    <source>
        <dbReference type="ARBA" id="ARBA00022448"/>
    </source>
</evidence>
<keyword evidence="8 10" id="KW-0472">Membrane</keyword>
<accession>A0ABS5TVL4</accession>
<protein>
    <submittedName>
        <fullName evidence="12">Cation:proton antiporter</fullName>
    </submittedName>
</protein>